<comment type="subunit">
    <text evidence="4 8">Homotetramer.</text>
</comment>
<evidence type="ECO:0000256" key="5">
    <source>
        <dbReference type="ARBA" id="ARBA00022631"/>
    </source>
</evidence>
<evidence type="ECO:0000259" key="9">
    <source>
        <dbReference type="SMART" id="SM00095"/>
    </source>
</evidence>
<evidence type="ECO:0000313" key="11">
    <source>
        <dbReference type="Proteomes" id="UP000077266"/>
    </source>
</evidence>
<proteinExistence type="inferred from homology"/>
<evidence type="ECO:0000256" key="8">
    <source>
        <dbReference type="RuleBase" id="RU361270"/>
    </source>
</evidence>
<evidence type="ECO:0000256" key="7">
    <source>
        <dbReference type="PIRSR" id="PIRSR600895-51"/>
    </source>
</evidence>
<dbReference type="FunFam" id="2.60.40.180:FF:000005">
    <property type="entry name" value="5-hydroxyisourate hydrolase"/>
    <property type="match status" value="1"/>
</dbReference>
<reference evidence="10 11" key="1">
    <citation type="journal article" date="2016" name="Mol. Biol. Evol.">
        <title>Comparative Genomics of Early-Diverging Mushroom-Forming Fungi Provides Insights into the Origins of Lignocellulose Decay Capabilities.</title>
        <authorList>
            <person name="Nagy L.G."/>
            <person name="Riley R."/>
            <person name="Tritt A."/>
            <person name="Adam C."/>
            <person name="Daum C."/>
            <person name="Floudas D."/>
            <person name="Sun H."/>
            <person name="Yadav J.S."/>
            <person name="Pangilinan J."/>
            <person name="Larsson K.H."/>
            <person name="Matsuura K."/>
            <person name="Barry K."/>
            <person name="Labutti K."/>
            <person name="Kuo R."/>
            <person name="Ohm R.A."/>
            <person name="Bhattacharya S.S."/>
            <person name="Shirouzu T."/>
            <person name="Yoshinaga Y."/>
            <person name="Martin F.M."/>
            <person name="Grigoriev I.V."/>
            <person name="Hibbett D.S."/>
        </authorList>
    </citation>
    <scope>NUCLEOTIDE SEQUENCE [LARGE SCALE GENOMIC DNA]</scope>
    <source>
        <strain evidence="10 11">HHB12029</strain>
    </source>
</reference>
<dbReference type="InterPro" id="IPR000895">
    <property type="entry name" value="Transthyretin/HIU_hydrolase"/>
</dbReference>
<name>A0A165KIV3_EXIGL</name>
<dbReference type="NCBIfam" id="TIGR02962">
    <property type="entry name" value="hdxy_isourate"/>
    <property type="match status" value="1"/>
</dbReference>
<evidence type="ECO:0000256" key="2">
    <source>
        <dbReference type="ARBA" id="ARBA00002704"/>
    </source>
</evidence>
<dbReference type="InterPro" id="IPR023416">
    <property type="entry name" value="Transthyretin/HIU_hydrolase_d"/>
</dbReference>
<evidence type="ECO:0000313" key="10">
    <source>
        <dbReference type="EMBL" id="KZV96406.1"/>
    </source>
</evidence>
<feature type="binding site" evidence="7">
    <location>
        <position position="50"/>
    </location>
    <ligand>
        <name>substrate</name>
    </ligand>
</feature>
<keyword evidence="11" id="KW-1185">Reference proteome</keyword>
<feature type="domain" description="Transthyretin/hydroxyisourate hydrolase" evidence="9">
    <location>
        <begin position="2"/>
        <end position="118"/>
    </location>
</feature>
<dbReference type="InterPro" id="IPR014306">
    <property type="entry name" value="Hydroxyisourate_hydrolase"/>
</dbReference>
<dbReference type="GO" id="GO:0033971">
    <property type="term" value="F:hydroxyisourate hydrolase activity"/>
    <property type="evidence" value="ECO:0007669"/>
    <property type="project" value="UniProtKB-EC"/>
</dbReference>
<dbReference type="InterPro" id="IPR023419">
    <property type="entry name" value="Transthyretin_CS"/>
</dbReference>
<dbReference type="AlphaFoldDB" id="A0A165KIV3"/>
<dbReference type="PRINTS" id="PR00189">
    <property type="entry name" value="TRNSTHYRETIN"/>
</dbReference>
<dbReference type="STRING" id="1314781.A0A165KIV3"/>
<accession>A0A165KIV3</accession>
<feature type="binding site" evidence="7">
    <location>
        <position position="10"/>
    </location>
    <ligand>
        <name>substrate</name>
    </ligand>
</feature>
<feature type="binding site" evidence="7">
    <location>
        <position position="116"/>
    </location>
    <ligand>
        <name>substrate</name>
    </ligand>
</feature>
<keyword evidence="6 8" id="KW-0378">Hydrolase</keyword>
<dbReference type="PROSITE" id="PS00769">
    <property type="entry name" value="TRANSTHYRETIN_2"/>
    <property type="match status" value="1"/>
</dbReference>
<dbReference type="Proteomes" id="UP000077266">
    <property type="component" value="Unassembled WGS sequence"/>
</dbReference>
<dbReference type="GO" id="GO:0006144">
    <property type="term" value="P:purine nucleobase metabolic process"/>
    <property type="evidence" value="ECO:0007669"/>
    <property type="project" value="UniProtKB-KW"/>
</dbReference>
<comment type="catalytic activity">
    <reaction evidence="1 8">
        <text>5-hydroxyisourate + H2O = 5-hydroxy-2-oxo-4-ureido-2,5-dihydro-1H-imidazole-5-carboxylate + H(+)</text>
        <dbReference type="Rhea" id="RHEA:23736"/>
        <dbReference type="ChEBI" id="CHEBI:15377"/>
        <dbReference type="ChEBI" id="CHEBI:15378"/>
        <dbReference type="ChEBI" id="CHEBI:18072"/>
        <dbReference type="ChEBI" id="CHEBI:58639"/>
        <dbReference type="EC" id="3.5.2.17"/>
    </reaction>
</comment>
<dbReference type="CDD" id="cd05822">
    <property type="entry name" value="TLP_HIUase"/>
    <property type="match status" value="1"/>
</dbReference>
<keyword evidence="5 8" id="KW-0659">Purine metabolism</keyword>
<dbReference type="InterPro" id="IPR036817">
    <property type="entry name" value="Transthyretin/HIU_hydrolase_sf"/>
</dbReference>
<dbReference type="Gene3D" id="2.60.40.180">
    <property type="entry name" value="Transthyretin/hydroxyisourate hydrolase domain"/>
    <property type="match status" value="1"/>
</dbReference>
<dbReference type="EC" id="3.5.2.17" evidence="8"/>
<comment type="function">
    <text evidence="2">Catalyzes the hydrolysis of 5-hydroxyisourate (HIU) to 2-oxo-4-hydroxy-4-carboxy-5-ureidoimidazoline (OHCU).</text>
</comment>
<dbReference type="Pfam" id="PF00576">
    <property type="entry name" value="Transthyretin"/>
    <property type="match status" value="1"/>
</dbReference>
<evidence type="ECO:0000256" key="6">
    <source>
        <dbReference type="ARBA" id="ARBA00022801"/>
    </source>
</evidence>
<sequence length="119" mass="12862">MSLRSPVTCHVLDSARGKPASGIPVQLHLLSSDASSQSLLASGATNADGRCSDLLDPSKKLDAGLYKMTFHTGSYLENTTGQPAFYPLVEITFRLASPTEHYHIPLLLSPYSYTTYRGS</sequence>
<organism evidence="10 11">
    <name type="scientific">Exidia glandulosa HHB12029</name>
    <dbReference type="NCBI Taxonomy" id="1314781"/>
    <lineage>
        <taxon>Eukaryota</taxon>
        <taxon>Fungi</taxon>
        <taxon>Dikarya</taxon>
        <taxon>Basidiomycota</taxon>
        <taxon>Agaricomycotina</taxon>
        <taxon>Agaricomycetes</taxon>
        <taxon>Auriculariales</taxon>
        <taxon>Exidiaceae</taxon>
        <taxon>Exidia</taxon>
    </lineage>
</organism>
<dbReference type="EMBL" id="KV425943">
    <property type="protein sequence ID" value="KZV96406.1"/>
    <property type="molecule type" value="Genomic_DNA"/>
</dbReference>
<evidence type="ECO:0000256" key="4">
    <source>
        <dbReference type="ARBA" id="ARBA00011881"/>
    </source>
</evidence>
<dbReference type="InParanoid" id="A0A165KIV3"/>
<dbReference type="SUPFAM" id="SSF49472">
    <property type="entry name" value="Transthyretin (synonym: prealbumin)"/>
    <property type="match status" value="1"/>
</dbReference>
<evidence type="ECO:0000256" key="3">
    <source>
        <dbReference type="ARBA" id="ARBA00009850"/>
    </source>
</evidence>
<evidence type="ECO:0000256" key="1">
    <source>
        <dbReference type="ARBA" id="ARBA00001043"/>
    </source>
</evidence>
<dbReference type="PANTHER" id="PTHR10395:SF7">
    <property type="entry name" value="5-HYDROXYISOURATE HYDROLASE"/>
    <property type="match status" value="1"/>
</dbReference>
<dbReference type="PROSITE" id="PS00768">
    <property type="entry name" value="TRANSTHYRETIN_1"/>
    <property type="match status" value="1"/>
</dbReference>
<comment type="similarity">
    <text evidence="3 8">Belongs to the transthyretin family. 5-hydroxyisourate hydrolase subfamily.</text>
</comment>
<dbReference type="InterPro" id="IPR023418">
    <property type="entry name" value="Thyroxine_BS"/>
</dbReference>
<dbReference type="PANTHER" id="PTHR10395">
    <property type="entry name" value="URICASE AND TRANSTHYRETIN-RELATED"/>
    <property type="match status" value="1"/>
</dbReference>
<dbReference type="OrthoDB" id="10265230at2759"/>
<protein>
    <recommendedName>
        <fullName evidence="8">5-hydroxyisourate hydrolase</fullName>
        <shortName evidence="8">HIU hydrolase</shortName>
        <shortName evidence="8">HIUHase</shortName>
        <ecNumber evidence="8">3.5.2.17</ecNumber>
    </recommendedName>
</protein>
<dbReference type="SMART" id="SM00095">
    <property type="entry name" value="TR_THY"/>
    <property type="match status" value="1"/>
</dbReference>
<dbReference type="FunCoup" id="A0A165KIV3">
    <property type="interactions" value="52"/>
</dbReference>
<gene>
    <name evidence="10" type="ORF">EXIGLDRAFT_733324</name>
</gene>